<evidence type="ECO:0000313" key="6">
    <source>
        <dbReference type="Proteomes" id="UP001549320"/>
    </source>
</evidence>
<comment type="caution">
    <text evidence="5">The sequence shown here is derived from an EMBL/GenBank/DDBJ whole genome shotgun (WGS) entry which is preliminary data.</text>
</comment>
<dbReference type="Gene3D" id="1.20.1090.10">
    <property type="entry name" value="Dehydroquinate synthase-like - alpha domain"/>
    <property type="match status" value="1"/>
</dbReference>
<evidence type="ECO:0000313" key="5">
    <source>
        <dbReference type="EMBL" id="MET4577378.1"/>
    </source>
</evidence>
<accession>A0ABV2Q9X7</accession>
<gene>
    <name evidence="5" type="ORF">ABIE13_002489</name>
</gene>
<dbReference type="Gene3D" id="3.40.50.1970">
    <property type="match status" value="1"/>
</dbReference>
<evidence type="ECO:0000256" key="1">
    <source>
        <dbReference type="ARBA" id="ARBA00007358"/>
    </source>
</evidence>
<keyword evidence="6" id="KW-1185">Reference proteome</keyword>
<comment type="similarity">
    <text evidence="1">Belongs to the iron-containing alcohol dehydrogenase family.</text>
</comment>
<feature type="domain" description="Fe-containing alcohol dehydrogenase-like C-terminal" evidence="4">
    <location>
        <begin position="199"/>
        <end position="390"/>
    </location>
</feature>
<dbReference type="InterPro" id="IPR056798">
    <property type="entry name" value="ADH_Fe_C"/>
</dbReference>
<evidence type="ECO:0000256" key="2">
    <source>
        <dbReference type="ARBA" id="ARBA00023002"/>
    </source>
</evidence>
<dbReference type="PANTHER" id="PTHR11496">
    <property type="entry name" value="ALCOHOL DEHYDROGENASE"/>
    <property type="match status" value="1"/>
</dbReference>
<dbReference type="Pfam" id="PF25137">
    <property type="entry name" value="ADH_Fe_C"/>
    <property type="match status" value="1"/>
</dbReference>
<evidence type="ECO:0000259" key="4">
    <source>
        <dbReference type="Pfam" id="PF25137"/>
    </source>
</evidence>
<dbReference type="EMBL" id="JBEPSH010000005">
    <property type="protein sequence ID" value="MET4577378.1"/>
    <property type="molecule type" value="Genomic_DNA"/>
</dbReference>
<dbReference type="Proteomes" id="UP001549320">
    <property type="component" value="Unassembled WGS sequence"/>
</dbReference>
<dbReference type="CDD" id="cd14866">
    <property type="entry name" value="Fe-ADH-like"/>
    <property type="match status" value="1"/>
</dbReference>
<dbReference type="InterPro" id="IPR039697">
    <property type="entry name" value="Alcohol_dehydrogenase_Fe"/>
</dbReference>
<evidence type="ECO:0000259" key="3">
    <source>
        <dbReference type="Pfam" id="PF00465"/>
    </source>
</evidence>
<dbReference type="Pfam" id="PF00465">
    <property type="entry name" value="Fe-ADH"/>
    <property type="match status" value="1"/>
</dbReference>
<keyword evidence="2" id="KW-0560">Oxidoreductase</keyword>
<dbReference type="SUPFAM" id="SSF56796">
    <property type="entry name" value="Dehydroquinate synthase-like"/>
    <property type="match status" value="1"/>
</dbReference>
<protein>
    <submittedName>
        <fullName evidence="5">Alcohol dehydrogenase class IV</fullName>
    </submittedName>
</protein>
<sequence length="390" mass="41385">MKSSASVFASHRIYAGEGSLQQLQAEVRRVGASRVAVLCGRSLAAHPTALGLVQQALGEAYVGVFDKVQAHSPSQSVVQAADWLRDHGADAVLALGGGSAIVTARAASIVLAEGGLPRELATHRDESGRLVSPRLLKNKIPIFVLPTTPTTATPKTGSAVHDEQTGDRLALFDPKTRATCIIIEPALLATAPDDLFLSASLNTLAMAISGLEADHDNDLSEALLRHTVEMVATHLPHLQRDPGSFDLRQRLVHASILCGQGTDLTGGGVVTAVSHSLGPESDVANGIINAILLPHAMRFNAQVVPHRYERIVAPLRFWVPAVQQSAAESAIAAVEALLRTLGTPSTLRDTGVKPERFESLAAHAMNDWSLKNNPRQVQDADIVALLRAAW</sequence>
<organism evidence="5 6">
    <name type="scientific">Ottowia thiooxydans</name>
    <dbReference type="NCBI Taxonomy" id="219182"/>
    <lineage>
        <taxon>Bacteria</taxon>
        <taxon>Pseudomonadati</taxon>
        <taxon>Pseudomonadota</taxon>
        <taxon>Betaproteobacteria</taxon>
        <taxon>Burkholderiales</taxon>
        <taxon>Comamonadaceae</taxon>
        <taxon>Ottowia</taxon>
    </lineage>
</organism>
<proteinExistence type="inferred from homology"/>
<feature type="domain" description="Alcohol dehydrogenase iron-type/glycerol dehydrogenase GldA" evidence="3">
    <location>
        <begin position="11"/>
        <end position="185"/>
    </location>
</feature>
<dbReference type="InterPro" id="IPR001670">
    <property type="entry name" value="ADH_Fe/GldA"/>
</dbReference>
<dbReference type="RefSeq" id="WP_354443729.1">
    <property type="nucleotide sequence ID" value="NZ_JBEPSH010000005.1"/>
</dbReference>
<dbReference type="PANTHER" id="PTHR11496:SF102">
    <property type="entry name" value="ALCOHOL DEHYDROGENASE 4"/>
    <property type="match status" value="1"/>
</dbReference>
<reference evidence="5 6" key="1">
    <citation type="submission" date="2024-06" db="EMBL/GenBank/DDBJ databases">
        <title>Sorghum-associated microbial communities from plants grown in Nebraska, USA.</title>
        <authorList>
            <person name="Schachtman D."/>
        </authorList>
    </citation>
    <scope>NUCLEOTIDE SEQUENCE [LARGE SCALE GENOMIC DNA]</scope>
    <source>
        <strain evidence="5 6">2709</strain>
    </source>
</reference>
<name>A0ABV2Q9X7_9BURK</name>